<accession>A0A369J115</accession>
<dbReference type="InParanoid" id="A0A369J115"/>
<keyword evidence="2" id="KW-1185">Reference proteome</keyword>
<evidence type="ECO:0000313" key="1">
    <source>
        <dbReference type="EMBL" id="RDB15691.1"/>
    </source>
</evidence>
<organism evidence="1 2">
    <name type="scientific">Hypsizygus marmoreus</name>
    <name type="common">White beech mushroom</name>
    <name type="synonym">Agaricus marmoreus</name>
    <dbReference type="NCBI Taxonomy" id="39966"/>
    <lineage>
        <taxon>Eukaryota</taxon>
        <taxon>Fungi</taxon>
        <taxon>Dikarya</taxon>
        <taxon>Basidiomycota</taxon>
        <taxon>Agaricomycotina</taxon>
        <taxon>Agaricomycetes</taxon>
        <taxon>Agaricomycetidae</taxon>
        <taxon>Agaricales</taxon>
        <taxon>Tricholomatineae</taxon>
        <taxon>Lyophyllaceae</taxon>
        <taxon>Hypsizygus</taxon>
    </lineage>
</organism>
<protein>
    <submittedName>
        <fullName evidence="1">Uncharacterized protein</fullName>
    </submittedName>
</protein>
<comment type="caution">
    <text evidence="1">The sequence shown here is derived from an EMBL/GenBank/DDBJ whole genome shotgun (WGS) entry which is preliminary data.</text>
</comment>
<dbReference type="Proteomes" id="UP000076154">
    <property type="component" value="Unassembled WGS sequence"/>
</dbReference>
<reference evidence="1" key="1">
    <citation type="submission" date="2018-04" db="EMBL/GenBank/DDBJ databases">
        <title>Whole genome sequencing of Hypsizygus marmoreus.</title>
        <authorList>
            <person name="Choi I.-G."/>
            <person name="Min B."/>
            <person name="Kim J.-G."/>
            <person name="Kim S."/>
            <person name="Oh Y.-L."/>
            <person name="Kong W.-S."/>
            <person name="Park H."/>
            <person name="Jeong J."/>
            <person name="Song E.-S."/>
        </authorList>
    </citation>
    <scope>NUCLEOTIDE SEQUENCE [LARGE SCALE GENOMIC DNA]</scope>
    <source>
        <strain evidence="1">51987-8</strain>
    </source>
</reference>
<dbReference type="AlphaFoldDB" id="A0A369J115"/>
<evidence type="ECO:0000313" key="2">
    <source>
        <dbReference type="Proteomes" id="UP000076154"/>
    </source>
</evidence>
<name>A0A369J115_HYPMA</name>
<dbReference type="EMBL" id="LUEZ02000143">
    <property type="protein sequence ID" value="RDB15691.1"/>
    <property type="molecule type" value="Genomic_DNA"/>
</dbReference>
<sequence length="64" mass="7122">MAEVTLSPFRVDEGYAISKTDRRMRVVKAENETERVAETARLRGMLHAINSTSLSVKEGQGLKS</sequence>
<gene>
    <name evidence="1" type="ORF">Hypma_003975</name>
</gene>
<proteinExistence type="predicted"/>